<organism evidence="1 2">
    <name type="scientific">Rhizopus oryzae</name>
    <name type="common">Mucormycosis agent</name>
    <name type="synonym">Rhizopus arrhizus var. delemar</name>
    <dbReference type="NCBI Taxonomy" id="64495"/>
    <lineage>
        <taxon>Eukaryota</taxon>
        <taxon>Fungi</taxon>
        <taxon>Fungi incertae sedis</taxon>
        <taxon>Mucoromycota</taxon>
        <taxon>Mucoromycotina</taxon>
        <taxon>Mucoromycetes</taxon>
        <taxon>Mucorales</taxon>
        <taxon>Mucorineae</taxon>
        <taxon>Rhizopodaceae</taxon>
        <taxon>Rhizopus</taxon>
    </lineage>
</organism>
<protein>
    <submittedName>
        <fullName evidence="1">Uncharacterized protein</fullName>
    </submittedName>
</protein>
<evidence type="ECO:0000313" key="1">
    <source>
        <dbReference type="EMBL" id="KAG1302621.1"/>
    </source>
</evidence>
<dbReference type="OrthoDB" id="10290697at2759"/>
<dbReference type="EMBL" id="JAANQT010002348">
    <property type="protein sequence ID" value="KAG1302621.1"/>
    <property type="molecule type" value="Genomic_DNA"/>
</dbReference>
<gene>
    <name evidence="1" type="ORF">G6F64_010773</name>
</gene>
<dbReference type="AlphaFoldDB" id="A0A9P7BNB0"/>
<dbReference type="Proteomes" id="UP000716291">
    <property type="component" value="Unassembled WGS sequence"/>
</dbReference>
<reference evidence="1" key="1">
    <citation type="journal article" date="2020" name="Microb. Genom.">
        <title>Genetic diversity of clinical and environmental Mucorales isolates obtained from an investigation of mucormycosis cases among solid organ transplant recipients.</title>
        <authorList>
            <person name="Nguyen M.H."/>
            <person name="Kaul D."/>
            <person name="Muto C."/>
            <person name="Cheng S.J."/>
            <person name="Richter R.A."/>
            <person name="Bruno V.M."/>
            <person name="Liu G."/>
            <person name="Beyhan S."/>
            <person name="Sundermann A.J."/>
            <person name="Mounaud S."/>
            <person name="Pasculle A.W."/>
            <person name="Nierman W.C."/>
            <person name="Driscoll E."/>
            <person name="Cumbie R."/>
            <person name="Clancy C.J."/>
            <person name="Dupont C.L."/>
        </authorList>
    </citation>
    <scope>NUCLEOTIDE SEQUENCE</scope>
    <source>
        <strain evidence="1">GL11</strain>
    </source>
</reference>
<comment type="caution">
    <text evidence="1">The sequence shown here is derived from an EMBL/GenBank/DDBJ whole genome shotgun (WGS) entry which is preliminary data.</text>
</comment>
<accession>A0A9P7BNB0</accession>
<proteinExistence type="predicted"/>
<evidence type="ECO:0000313" key="2">
    <source>
        <dbReference type="Proteomes" id="UP000716291"/>
    </source>
</evidence>
<keyword evidence="2" id="KW-1185">Reference proteome</keyword>
<sequence length="106" mass="11944">MKLLVLLKKDGKGNIYDENGAEATDIVDEKPDSYLEENAQIPTNDKNIEQSKKEIGRTMKISTNAQPSLWHMISAKELPFQYKAHYLILVRTAVLKAGVKQSTARI</sequence>
<name>A0A9P7BNB0_RHIOR</name>